<organism evidence="1">
    <name type="scientific">bioreactor metagenome</name>
    <dbReference type="NCBI Taxonomy" id="1076179"/>
    <lineage>
        <taxon>unclassified sequences</taxon>
        <taxon>metagenomes</taxon>
        <taxon>ecological metagenomes</taxon>
    </lineage>
</organism>
<accession>A0A645FIE3</accession>
<sequence>MQLISGRRLTNLYPFSECVFIVSYSSSVNFPGFNNICSEIPILPISCSLPIKDAFSIVSSSKFNAFAISIQKTDTLCVCSSVSRFLLAKLIFNVSNIDILTDLPLSIFFLYTLSSASTNTLSILSPSFNIEHPIEILKFIFSRALFSHKSSIFFIILIH</sequence>
<reference evidence="1" key="1">
    <citation type="submission" date="2019-08" db="EMBL/GenBank/DDBJ databases">
        <authorList>
            <person name="Kucharzyk K."/>
            <person name="Murdoch R.W."/>
            <person name="Higgins S."/>
            <person name="Loffler F."/>
        </authorList>
    </citation>
    <scope>NUCLEOTIDE SEQUENCE</scope>
</reference>
<protein>
    <submittedName>
        <fullName evidence="1">Uncharacterized protein</fullName>
    </submittedName>
</protein>
<name>A0A645FIE3_9ZZZZ</name>
<evidence type="ECO:0000313" key="1">
    <source>
        <dbReference type="EMBL" id="MPN14171.1"/>
    </source>
</evidence>
<proteinExistence type="predicted"/>
<dbReference type="EMBL" id="VSSQ01060762">
    <property type="protein sequence ID" value="MPN14171.1"/>
    <property type="molecule type" value="Genomic_DNA"/>
</dbReference>
<gene>
    <name evidence="1" type="ORF">SDC9_161497</name>
</gene>
<dbReference type="AlphaFoldDB" id="A0A645FIE3"/>
<comment type="caution">
    <text evidence="1">The sequence shown here is derived from an EMBL/GenBank/DDBJ whole genome shotgun (WGS) entry which is preliminary data.</text>
</comment>